<evidence type="ECO:0000313" key="1">
    <source>
        <dbReference type="EMBL" id="MEO3690799.1"/>
    </source>
</evidence>
<dbReference type="RefSeq" id="WP_347703619.1">
    <property type="nucleotide sequence ID" value="NZ_JBDPZD010000001.1"/>
</dbReference>
<organism evidence="1 2">
    <name type="scientific">Roseateles paludis</name>
    <dbReference type="NCBI Taxonomy" id="3145238"/>
    <lineage>
        <taxon>Bacteria</taxon>
        <taxon>Pseudomonadati</taxon>
        <taxon>Pseudomonadota</taxon>
        <taxon>Betaproteobacteria</taxon>
        <taxon>Burkholderiales</taxon>
        <taxon>Sphaerotilaceae</taxon>
        <taxon>Roseateles</taxon>
    </lineage>
</organism>
<keyword evidence="2" id="KW-1185">Reference proteome</keyword>
<accession>A0ABV0FXZ5</accession>
<gene>
    <name evidence="1" type="ORF">ABDJ85_04910</name>
</gene>
<proteinExistence type="predicted"/>
<evidence type="ECO:0000313" key="2">
    <source>
        <dbReference type="Proteomes" id="UP001495147"/>
    </source>
</evidence>
<reference evidence="1 2" key="1">
    <citation type="submission" date="2024-05" db="EMBL/GenBank/DDBJ databases">
        <title>Roseateles sp. DJS-2-20 16S ribosomal RNA gene Genome sequencing and assembly.</title>
        <authorList>
            <person name="Woo H."/>
        </authorList>
    </citation>
    <scope>NUCLEOTIDE SEQUENCE [LARGE SCALE GENOMIC DNA]</scope>
    <source>
        <strain evidence="1 2">DJS-2-20</strain>
    </source>
</reference>
<name>A0ABV0FXZ5_9BURK</name>
<dbReference type="EMBL" id="JBDPZD010000001">
    <property type="protein sequence ID" value="MEO3690799.1"/>
    <property type="molecule type" value="Genomic_DNA"/>
</dbReference>
<dbReference type="Proteomes" id="UP001495147">
    <property type="component" value="Unassembled WGS sequence"/>
</dbReference>
<comment type="caution">
    <text evidence="1">The sequence shown here is derived from an EMBL/GenBank/DDBJ whole genome shotgun (WGS) entry which is preliminary data.</text>
</comment>
<sequence>MRQTPFHFLGRFVVTFQRLESSLNAILVSLSCAPDEAARIMFNELSFAQRLKTASTLMGWFVTQNPRFPDLLRQEFDEYIVALQKAAERRNELVHSNFTHLPTIGVDLGLVREKSRLRPSKGEREIDEEELLEEMLEKETQALMNLETELRRFEGWIAHWRKHA</sequence>
<dbReference type="PROSITE" id="PS51257">
    <property type="entry name" value="PROKAR_LIPOPROTEIN"/>
    <property type="match status" value="1"/>
</dbReference>
<protein>
    <submittedName>
        <fullName evidence="1">Uncharacterized protein</fullName>
    </submittedName>
</protein>